<protein>
    <submittedName>
        <fullName evidence="3">Transposase</fullName>
    </submittedName>
</protein>
<keyword evidence="4" id="KW-1185">Reference proteome</keyword>
<gene>
    <name evidence="3" type="ORF">GCM10011402_36800</name>
</gene>
<reference evidence="4" key="1">
    <citation type="journal article" date="2019" name="Int. J. Syst. Evol. Microbiol.">
        <title>The Global Catalogue of Microorganisms (GCM) 10K type strain sequencing project: providing services to taxonomists for standard genome sequencing and annotation.</title>
        <authorList>
            <consortium name="The Broad Institute Genomics Platform"/>
            <consortium name="The Broad Institute Genome Sequencing Center for Infectious Disease"/>
            <person name="Wu L."/>
            <person name="Ma J."/>
        </authorList>
    </citation>
    <scope>NUCLEOTIDE SEQUENCE [LARGE SCALE GENOMIC DNA]</scope>
    <source>
        <strain evidence="4">CGMCC 1.15419</strain>
    </source>
</reference>
<accession>A0ABQ1VMH3</accession>
<dbReference type="EMBL" id="BMIV01000031">
    <property type="protein sequence ID" value="GGF80852.1"/>
    <property type="molecule type" value="Genomic_DNA"/>
</dbReference>
<comment type="caution">
    <text evidence="3">The sequence shown here is derived from an EMBL/GenBank/DDBJ whole genome shotgun (WGS) entry which is preliminary data.</text>
</comment>
<dbReference type="PANTHER" id="PTHR37936:SF3">
    <property type="entry name" value="TRANSPOSASE INSC FOR INSERTION ELEMENT IS2A-RELATED"/>
    <property type="match status" value="1"/>
</dbReference>
<dbReference type="InterPro" id="IPR002514">
    <property type="entry name" value="Transposase_8"/>
</dbReference>
<dbReference type="Gene3D" id="1.10.10.10">
    <property type="entry name" value="Winged helix-like DNA-binding domain superfamily/Winged helix DNA-binding domain"/>
    <property type="match status" value="1"/>
</dbReference>
<dbReference type="Pfam" id="PF01527">
    <property type="entry name" value="HTH_Tnp_1"/>
    <property type="match status" value="1"/>
</dbReference>
<evidence type="ECO:0000256" key="1">
    <source>
        <dbReference type="ARBA" id="ARBA00009964"/>
    </source>
</evidence>
<organism evidence="3 4">
    <name type="scientific">Paracoccus acridae</name>
    <dbReference type="NCBI Taxonomy" id="1795310"/>
    <lineage>
        <taxon>Bacteria</taxon>
        <taxon>Pseudomonadati</taxon>
        <taxon>Pseudomonadota</taxon>
        <taxon>Alphaproteobacteria</taxon>
        <taxon>Rhodobacterales</taxon>
        <taxon>Paracoccaceae</taxon>
        <taxon>Paracoccus</taxon>
    </lineage>
</organism>
<dbReference type="SUPFAM" id="SSF48295">
    <property type="entry name" value="TrpR-like"/>
    <property type="match status" value="1"/>
</dbReference>
<keyword evidence="2" id="KW-0175">Coiled coil</keyword>
<comment type="similarity">
    <text evidence="1">Belongs to the transposase 8 family.</text>
</comment>
<dbReference type="InterPro" id="IPR036388">
    <property type="entry name" value="WH-like_DNA-bd_sf"/>
</dbReference>
<dbReference type="InterPro" id="IPR010921">
    <property type="entry name" value="Trp_repressor/repl_initiator"/>
</dbReference>
<dbReference type="Proteomes" id="UP000640509">
    <property type="component" value="Unassembled WGS sequence"/>
</dbReference>
<sequence>MPKHVLMSEIEIITDGGRRRRWTAAEKLRIVEETLDGQASISVVARRNGVAPNLLYRWRRLMLEGGSVAVTEDDDVTSNRVVREMESRIRELERQLGRKTLEAEILREALDKSRVKKPTLLAGSPLKGGFQ</sequence>
<evidence type="ECO:0000313" key="4">
    <source>
        <dbReference type="Proteomes" id="UP000640509"/>
    </source>
</evidence>
<name>A0ABQ1VMH3_9RHOB</name>
<evidence type="ECO:0000313" key="3">
    <source>
        <dbReference type="EMBL" id="GGF80852.1"/>
    </source>
</evidence>
<evidence type="ECO:0000256" key="2">
    <source>
        <dbReference type="SAM" id="Coils"/>
    </source>
</evidence>
<proteinExistence type="inferred from homology"/>
<feature type="coiled-coil region" evidence="2">
    <location>
        <begin position="82"/>
        <end position="109"/>
    </location>
</feature>
<dbReference type="PANTHER" id="PTHR37936">
    <property type="entry name" value="TRANSPOSASE INSC FOR INSERTION ELEMENT IS2A-RELATED"/>
    <property type="match status" value="1"/>
</dbReference>